<name>A0A0S4J844_BODSA</name>
<dbReference type="VEuPathDB" id="TriTrypDB:BSAL_92090c"/>
<evidence type="ECO:0000313" key="2">
    <source>
        <dbReference type="EMBL" id="CUG86230.1"/>
    </source>
</evidence>
<keyword evidence="1" id="KW-0812">Transmembrane</keyword>
<feature type="transmembrane region" description="Helical" evidence="1">
    <location>
        <begin position="137"/>
        <end position="154"/>
    </location>
</feature>
<reference evidence="3" key="1">
    <citation type="submission" date="2015-09" db="EMBL/GenBank/DDBJ databases">
        <authorList>
            <consortium name="Pathogen Informatics"/>
        </authorList>
    </citation>
    <scope>NUCLEOTIDE SEQUENCE [LARGE SCALE GENOMIC DNA]</scope>
    <source>
        <strain evidence="3">Lake Konstanz</strain>
    </source>
</reference>
<dbReference type="OrthoDB" id="244922at2759"/>
<evidence type="ECO:0008006" key="4">
    <source>
        <dbReference type="Google" id="ProtNLM"/>
    </source>
</evidence>
<protein>
    <recommendedName>
        <fullName evidence="4">Transmembrane protein</fullName>
    </recommendedName>
</protein>
<organism evidence="2 3">
    <name type="scientific">Bodo saltans</name>
    <name type="common">Flagellated protozoan</name>
    <dbReference type="NCBI Taxonomy" id="75058"/>
    <lineage>
        <taxon>Eukaryota</taxon>
        <taxon>Discoba</taxon>
        <taxon>Euglenozoa</taxon>
        <taxon>Kinetoplastea</taxon>
        <taxon>Metakinetoplastina</taxon>
        <taxon>Eubodonida</taxon>
        <taxon>Bodonidae</taxon>
        <taxon>Bodo</taxon>
    </lineage>
</organism>
<proteinExistence type="predicted"/>
<gene>
    <name evidence="2" type="ORF">BSAL_92090c</name>
</gene>
<evidence type="ECO:0000313" key="3">
    <source>
        <dbReference type="Proteomes" id="UP000051952"/>
    </source>
</evidence>
<feature type="transmembrane region" description="Helical" evidence="1">
    <location>
        <begin position="70"/>
        <end position="89"/>
    </location>
</feature>
<dbReference type="Proteomes" id="UP000051952">
    <property type="component" value="Unassembled WGS sequence"/>
</dbReference>
<evidence type="ECO:0000256" key="1">
    <source>
        <dbReference type="SAM" id="Phobius"/>
    </source>
</evidence>
<accession>A0A0S4J844</accession>
<dbReference type="OMA" id="YDWVNFP"/>
<sequence>MRKVLETSCVQRFFLMPWYTISPFRTGNDEVFQQIESNQTIYDSLGKELPENPYTVELAKYYEWRWRRGMIQSVLPVTCVGAVIGAALGYRNSRLEGRYVGRMKVWMRYFATGGSVGLTCAAVHHLLIVRNNYEEKFFYPMMAGASGSTIVTILSQSGTITVGFMAGAMIGSLYSAVCWCSRWYERRRLNFFLESQRTMQVPVHKISPELQPMYRAFLFDNRPIEEATDARRKAALLARTGDDMRLDAEAFLNNMMPEVYDWVNFPDWWPLKYPLQSEEQNLLVSRQRDEEVMRRKNKVLHMDDGAFLRRRMRAAEYRD</sequence>
<feature type="transmembrane region" description="Helical" evidence="1">
    <location>
        <begin position="160"/>
        <end position="180"/>
    </location>
</feature>
<keyword evidence="1" id="KW-1133">Transmembrane helix</keyword>
<feature type="transmembrane region" description="Helical" evidence="1">
    <location>
        <begin position="109"/>
        <end position="128"/>
    </location>
</feature>
<keyword evidence="3" id="KW-1185">Reference proteome</keyword>
<keyword evidence="1" id="KW-0472">Membrane</keyword>
<dbReference type="AlphaFoldDB" id="A0A0S4J844"/>
<dbReference type="EMBL" id="CYKH01001262">
    <property type="protein sequence ID" value="CUG86230.1"/>
    <property type="molecule type" value="Genomic_DNA"/>
</dbReference>